<dbReference type="PANTHER" id="PTHR33515">
    <property type="entry name" value="RIBOSOME-BINDING FACTOR A, CHLOROPLASTIC-RELATED"/>
    <property type="match status" value="1"/>
</dbReference>
<comment type="subunit">
    <text evidence="2">Monomer. Binds 30S ribosomal subunits, but not 50S ribosomal subunits or 70S ribosomes.</text>
</comment>
<sequence length="128" mass="14673">MARKAFSRSDRMADQIQRDLAELIRTGLKDPRVGWVTITSVECTRDYSHAKIFYTVMGEGKREITQEALEHSAGFLRKELGRGLSVYTVPQLHFVYDESIERGVYMSRLISDVSEVDAKNRDKLGEDE</sequence>
<comment type="function">
    <text evidence="2">One of several proteins that assist in the late maturation steps of the functional core of the 30S ribosomal subunit. Associates with free 30S ribosomal subunits (but not with 30S subunits that are part of 70S ribosomes or polysomes). Required for efficient processing of 16S rRNA. May interact with the 5'-terminal helix region of 16S rRNA.</text>
</comment>
<comment type="similarity">
    <text evidence="2">Belongs to the RbfA family.</text>
</comment>
<dbReference type="PANTHER" id="PTHR33515:SF1">
    <property type="entry name" value="RIBOSOME-BINDING FACTOR A, CHLOROPLASTIC-RELATED"/>
    <property type="match status" value="1"/>
</dbReference>
<dbReference type="Proteomes" id="UP000467214">
    <property type="component" value="Unassembled WGS sequence"/>
</dbReference>
<dbReference type="SUPFAM" id="SSF89919">
    <property type="entry name" value="Ribosome-binding factor A, RbfA"/>
    <property type="match status" value="1"/>
</dbReference>
<comment type="caution">
    <text evidence="3">The sequence shown here is derived from an EMBL/GenBank/DDBJ whole genome shotgun (WGS) entry which is preliminary data.</text>
</comment>
<dbReference type="HAMAP" id="MF_00003">
    <property type="entry name" value="RbfA"/>
    <property type="match status" value="1"/>
</dbReference>
<dbReference type="EMBL" id="WSSB01000007">
    <property type="protein sequence ID" value="MXR37108.1"/>
    <property type="molecule type" value="Genomic_DNA"/>
</dbReference>
<dbReference type="RefSeq" id="WP_124734568.1">
    <property type="nucleotide sequence ID" value="NZ_WSSB01000007.1"/>
</dbReference>
<evidence type="ECO:0000313" key="4">
    <source>
        <dbReference type="Proteomes" id="UP000467214"/>
    </source>
</evidence>
<dbReference type="InterPro" id="IPR000238">
    <property type="entry name" value="RbfA"/>
</dbReference>
<dbReference type="NCBIfam" id="TIGR00082">
    <property type="entry name" value="rbfA"/>
    <property type="match status" value="1"/>
</dbReference>
<proteinExistence type="inferred from homology"/>
<keyword evidence="2" id="KW-0963">Cytoplasm</keyword>
<evidence type="ECO:0000256" key="2">
    <source>
        <dbReference type="HAMAP-Rule" id="MF_00003"/>
    </source>
</evidence>
<evidence type="ECO:0000256" key="1">
    <source>
        <dbReference type="ARBA" id="ARBA00022517"/>
    </source>
</evidence>
<dbReference type="GO" id="GO:0005829">
    <property type="term" value="C:cytosol"/>
    <property type="evidence" value="ECO:0007669"/>
    <property type="project" value="TreeGrafter"/>
</dbReference>
<dbReference type="GO" id="GO:0043024">
    <property type="term" value="F:ribosomal small subunit binding"/>
    <property type="evidence" value="ECO:0007669"/>
    <property type="project" value="TreeGrafter"/>
</dbReference>
<name>A0A845BPK7_9NEIS</name>
<comment type="subcellular location">
    <subcellularLocation>
        <location evidence="2">Cytoplasm</location>
    </subcellularLocation>
</comment>
<dbReference type="Gene3D" id="3.30.300.20">
    <property type="match status" value="1"/>
</dbReference>
<dbReference type="InterPro" id="IPR023799">
    <property type="entry name" value="RbfA_dom_sf"/>
</dbReference>
<gene>
    <name evidence="2 3" type="primary">rbfA</name>
    <name evidence="3" type="ORF">GQF02_09000</name>
</gene>
<organism evidence="3 4">
    <name type="scientific">Craterilacuibacter sinensis</name>
    <dbReference type="NCBI Taxonomy" id="2686017"/>
    <lineage>
        <taxon>Bacteria</taxon>
        <taxon>Pseudomonadati</taxon>
        <taxon>Pseudomonadota</taxon>
        <taxon>Betaproteobacteria</taxon>
        <taxon>Neisseriales</taxon>
        <taxon>Neisseriaceae</taxon>
        <taxon>Craterilacuibacter</taxon>
    </lineage>
</organism>
<protein>
    <recommendedName>
        <fullName evidence="2">Ribosome-binding factor A</fullName>
    </recommendedName>
</protein>
<keyword evidence="4" id="KW-1185">Reference proteome</keyword>
<evidence type="ECO:0000313" key="3">
    <source>
        <dbReference type="EMBL" id="MXR37108.1"/>
    </source>
</evidence>
<dbReference type="PROSITE" id="PS01319">
    <property type="entry name" value="RBFA"/>
    <property type="match status" value="1"/>
</dbReference>
<dbReference type="Pfam" id="PF02033">
    <property type="entry name" value="RBFA"/>
    <property type="match status" value="1"/>
</dbReference>
<dbReference type="InterPro" id="IPR020053">
    <property type="entry name" value="Ribosome-bd_factorA_CS"/>
</dbReference>
<reference evidence="3 4" key="1">
    <citation type="submission" date="2019-12" db="EMBL/GenBank/DDBJ databases">
        <title>Neisseriaceae gen. nov. sp. Genome sequencing and assembly.</title>
        <authorList>
            <person name="Liu Z."/>
            <person name="Li A."/>
        </authorList>
    </citation>
    <scope>NUCLEOTIDE SEQUENCE [LARGE SCALE GENOMIC DNA]</scope>
    <source>
        <strain evidence="3 4">B2N2-7</strain>
    </source>
</reference>
<dbReference type="AlphaFoldDB" id="A0A845BPK7"/>
<dbReference type="GO" id="GO:0030490">
    <property type="term" value="P:maturation of SSU-rRNA"/>
    <property type="evidence" value="ECO:0007669"/>
    <property type="project" value="UniProtKB-UniRule"/>
</dbReference>
<keyword evidence="1 2" id="KW-0690">Ribosome biogenesis</keyword>
<dbReference type="InterPro" id="IPR015946">
    <property type="entry name" value="KH_dom-like_a/b"/>
</dbReference>
<accession>A0A845BPK7</accession>